<organism evidence="1 2">
    <name type="scientific">Chryseobacterium nakagawai</name>
    <dbReference type="NCBI Taxonomy" id="1241982"/>
    <lineage>
        <taxon>Bacteria</taxon>
        <taxon>Pseudomonadati</taxon>
        <taxon>Bacteroidota</taxon>
        <taxon>Flavobacteriia</taxon>
        <taxon>Flavobacteriales</taxon>
        <taxon>Weeksellaceae</taxon>
        <taxon>Chryseobacterium group</taxon>
        <taxon>Chryseobacterium</taxon>
    </lineage>
</organism>
<dbReference type="RefSeq" id="WP_123859712.1">
    <property type="nucleotide sequence ID" value="NZ_CP033923.1"/>
</dbReference>
<keyword evidence="2" id="KW-1185">Reference proteome</keyword>
<accession>A0AAD0YM47</accession>
<dbReference type="AlphaFoldDB" id="A0AAD0YM47"/>
<protein>
    <submittedName>
        <fullName evidence="1">Uncharacterized protein</fullName>
    </submittedName>
</protein>
<reference evidence="1 2" key="1">
    <citation type="submission" date="2018-11" db="EMBL/GenBank/DDBJ databases">
        <title>Proposal to divide the Flavobacteriaceae and reorganize its genera based on Amino Acid Identity values calculated from whole genome sequences.</title>
        <authorList>
            <person name="Nicholson A.C."/>
            <person name="Gulvik C.A."/>
            <person name="Whitney A.M."/>
            <person name="Humrighouse B.W."/>
            <person name="Bell M."/>
            <person name="Holmes B."/>
            <person name="Steigerwalt A.G."/>
            <person name="Villarma A."/>
            <person name="Sheth M."/>
            <person name="Batra D."/>
            <person name="Pryor J."/>
            <person name="Bernardet J.-F."/>
            <person name="Hugo C."/>
            <person name="Kampfer P."/>
            <person name="Newman J."/>
            <person name="McQuiston J.R."/>
        </authorList>
    </citation>
    <scope>NUCLEOTIDE SEQUENCE [LARGE SCALE GENOMIC DNA]</scope>
    <source>
        <strain evidence="1 2">G0041</strain>
    </source>
</reference>
<gene>
    <name evidence="1" type="ORF">EG343_21695</name>
</gene>
<evidence type="ECO:0000313" key="1">
    <source>
        <dbReference type="EMBL" id="AZA93026.1"/>
    </source>
</evidence>
<evidence type="ECO:0000313" key="2">
    <source>
        <dbReference type="Proteomes" id="UP000278288"/>
    </source>
</evidence>
<sequence length="88" mass="10734">MKFTKEEVLIIRKCIQNEGNSEWMLFENDILHMFSKDEEIDTELNHHELEALLKVTQWYVVLSDKECMTIKEQLHNRIYENFKKHHSL</sequence>
<dbReference type="EMBL" id="CP033923">
    <property type="protein sequence ID" value="AZA93026.1"/>
    <property type="molecule type" value="Genomic_DNA"/>
</dbReference>
<dbReference type="Proteomes" id="UP000278288">
    <property type="component" value="Chromosome"/>
</dbReference>
<dbReference type="KEGG" id="cnk:EG343_21695"/>
<name>A0AAD0YM47_CHRNA</name>
<proteinExistence type="predicted"/>